<proteinExistence type="predicted"/>
<dbReference type="InterPro" id="IPR005625">
    <property type="entry name" value="PepSY-ass_TM"/>
</dbReference>
<feature type="transmembrane region" description="Helical" evidence="1">
    <location>
        <begin position="194"/>
        <end position="222"/>
    </location>
</feature>
<sequence>MATLHARTRTLLRRLHLWLGLILGLLFSVIGLTGSALVFYTAIDAGLHPAIRVAHAAPDLDRALATGRARWNDPSGKWTLEVTGDGGAIPARYYPVAAGHGDHQMVWFSPDGTRILRAEPWGGYLMSWVYELHMQLLAGDVGLQIVGWSGVAMLALLVTGVIAWWPRGSWVKALAFKRDAAPIRRLYDLHKLPGIASMGLLAVLVATGVLLALPMLVTAIFAPATAVAPKPVGGVGQVTVARAIAVAHHALPDGRVVFIDMPNARDLPIRVRLQVPGDPHDRFPGSYVFVDRTSGQVLALHDVRRFGTGTTLASWIRTLHDGTVGGLATRVLAIILGFVPSILFATGLAHWLSRWRAKRSFQPKK</sequence>
<evidence type="ECO:0000313" key="3">
    <source>
        <dbReference type="Proteomes" id="UP001597283"/>
    </source>
</evidence>
<evidence type="ECO:0000313" key="2">
    <source>
        <dbReference type="EMBL" id="MFD1786137.1"/>
    </source>
</evidence>
<reference evidence="3" key="1">
    <citation type="journal article" date="2019" name="Int. J. Syst. Evol. Microbiol.">
        <title>The Global Catalogue of Microorganisms (GCM) 10K type strain sequencing project: providing services to taxonomists for standard genome sequencing and annotation.</title>
        <authorList>
            <consortium name="The Broad Institute Genomics Platform"/>
            <consortium name="The Broad Institute Genome Sequencing Center for Infectious Disease"/>
            <person name="Wu L."/>
            <person name="Ma J."/>
        </authorList>
    </citation>
    <scope>NUCLEOTIDE SEQUENCE [LARGE SCALE GENOMIC DNA]</scope>
    <source>
        <strain evidence="3">Q85</strain>
    </source>
</reference>
<dbReference type="RefSeq" id="WP_380937831.1">
    <property type="nucleotide sequence ID" value="NZ_JBHUFC010000001.1"/>
</dbReference>
<keyword evidence="3" id="KW-1185">Reference proteome</keyword>
<feature type="transmembrane region" description="Helical" evidence="1">
    <location>
        <begin position="331"/>
        <end position="352"/>
    </location>
</feature>
<keyword evidence="1" id="KW-0472">Membrane</keyword>
<name>A0ABW4N7M0_9SPHN</name>
<evidence type="ECO:0000256" key="1">
    <source>
        <dbReference type="SAM" id="Phobius"/>
    </source>
</evidence>
<keyword evidence="1" id="KW-1133">Transmembrane helix</keyword>
<dbReference type="EMBL" id="JBHUFC010000001">
    <property type="protein sequence ID" value="MFD1786137.1"/>
    <property type="molecule type" value="Genomic_DNA"/>
</dbReference>
<comment type="caution">
    <text evidence="2">The sequence shown here is derived from an EMBL/GenBank/DDBJ whole genome shotgun (WGS) entry which is preliminary data.</text>
</comment>
<feature type="transmembrane region" description="Helical" evidence="1">
    <location>
        <begin position="145"/>
        <end position="165"/>
    </location>
</feature>
<dbReference type="PANTHER" id="PTHR34219:SF3">
    <property type="entry name" value="BLL7967 PROTEIN"/>
    <property type="match status" value="1"/>
</dbReference>
<accession>A0ABW4N7M0</accession>
<dbReference type="Pfam" id="PF03929">
    <property type="entry name" value="PepSY_TM"/>
    <property type="match status" value="1"/>
</dbReference>
<keyword evidence="1" id="KW-0812">Transmembrane</keyword>
<feature type="transmembrane region" description="Helical" evidence="1">
    <location>
        <begin position="17"/>
        <end position="43"/>
    </location>
</feature>
<gene>
    <name evidence="2" type="ORF">ACFSC3_00990</name>
</gene>
<dbReference type="PANTHER" id="PTHR34219">
    <property type="entry name" value="IRON-REGULATED INNER MEMBRANE PROTEIN-RELATED"/>
    <property type="match status" value="1"/>
</dbReference>
<organism evidence="2 3">
    <name type="scientific">Sphingomonas floccifaciens</name>
    <dbReference type="NCBI Taxonomy" id="1844115"/>
    <lineage>
        <taxon>Bacteria</taxon>
        <taxon>Pseudomonadati</taxon>
        <taxon>Pseudomonadota</taxon>
        <taxon>Alphaproteobacteria</taxon>
        <taxon>Sphingomonadales</taxon>
        <taxon>Sphingomonadaceae</taxon>
        <taxon>Sphingomonas</taxon>
    </lineage>
</organism>
<dbReference type="Proteomes" id="UP001597283">
    <property type="component" value="Unassembled WGS sequence"/>
</dbReference>
<protein>
    <submittedName>
        <fullName evidence="2">PepSY-associated TM helix domain-containing protein</fullName>
    </submittedName>
</protein>